<dbReference type="SMART" id="SM00363">
    <property type="entry name" value="S4"/>
    <property type="match status" value="1"/>
</dbReference>
<dbReference type="SUPFAM" id="SSF55174">
    <property type="entry name" value="Alpha-L RNA-binding motif"/>
    <property type="match status" value="1"/>
</dbReference>
<evidence type="ECO:0000313" key="4">
    <source>
        <dbReference type="Proteomes" id="UP000320160"/>
    </source>
</evidence>
<evidence type="ECO:0000259" key="2">
    <source>
        <dbReference type="SMART" id="SM00363"/>
    </source>
</evidence>
<dbReference type="InterPro" id="IPR036986">
    <property type="entry name" value="S4_RNA-bd_sf"/>
</dbReference>
<dbReference type="PROSITE" id="PS50889">
    <property type="entry name" value="S4"/>
    <property type="match status" value="1"/>
</dbReference>
<dbReference type="AlphaFoldDB" id="A0A553WHJ3"/>
<proteinExistence type="predicted"/>
<dbReference type="GO" id="GO:0003723">
    <property type="term" value="F:RNA binding"/>
    <property type="evidence" value="ECO:0007669"/>
    <property type="project" value="UniProtKB-KW"/>
</dbReference>
<evidence type="ECO:0000256" key="1">
    <source>
        <dbReference type="PROSITE-ProRule" id="PRU00182"/>
    </source>
</evidence>
<feature type="domain" description="RNA-binding S4" evidence="2">
    <location>
        <begin position="6"/>
        <end position="68"/>
    </location>
</feature>
<dbReference type="Pfam" id="PF01479">
    <property type="entry name" value="S4"/>
    <property type="match status" value="1"/>
</dbReference>
<dbReference type="EMBL" id="VKKU01000001">
    <property type="protein sequence ID" value="TSB04156.1"/>
    <property type="molecule type" value="Genomic_DNA"/>
</dbReference>
<dbReference type="Gene3D" id="3.10.290.10">
    <property type="entry name" value="RNA-binding S4 domain"/>
    <property type="match status" value="1"/>
</dbReference>
<accession>A0A553WHJ3</accession>
<comment type="caution">
    <text evidence="3">The sequence shown here is derived from an EMBL/GenBank/DDBJ whole genome shotgun (WGS) entry which is preliminary data.</text>
</comment>
<gene>
    <name evidence="3" type="ORF">FOM92_01590</name>
</gene>
<name>A0A553WHJ3_9SPHN</name>
<dbReference type="OrthoDB" id="9797176at2"/>
<protein>
    <submittedName>
        <fullName evidence="3">RNA-binding S4 domain-containing protein</fullName>
    </submittedName>
</protein>
<dbReference type="InterPro" id="IPR002942">
    <property type="entry name" value="S4_RNA-bd"/>
</dbReference>
<keyword evidence="4" id="KW-1185">Reference proteome</keyword>
<organism evidence="3 4">
    <name type="scientific">Sphingorhabdus contaminans</name>
    <dbReference type="NCBI Taxonomy" id="1343899"/>
    <lineage>
        <taxon>Bacteria</taxon>
        <taxon>Pseudomonadati</taxon>
        <taxon>Pseudomonadota</taxon>
        <taxon>Alphaproteobacteria</taxon>
        <taxon>Sphingomonadales</taxon>
        <taxon>Sphingomonadaceae</taxon>
        <taxon>Sphingorhabdus</taxon>
    </lineage>
</organism>
<dbReference type="CDD" id="cd00165">
    <property type="entry name" value="S4"/>
    <property type="match status" value="1"/>
</dbReference>
<evidence type="ECO:0000313" key="3">
    <source>
        <dbReference type="EMBL" id="TSB04156.1"/>
    </source>
</evidence>
<keyword evidence="1" id="KW-0694">RNA-binding</keyword>
<reference evidence="3 4" key="1">
    <citation type="submission" date="2019-07" db="EMBL/GenBank/DDBJ databases">
        <authorList>
            <person name="Park M."/>
        </authorList>
    </citation>
    <scope>NUCLEOTIDE SEQUENCE [LARGE SCALE GENOMIC DNA]</scope>
    <source>
        <strain evidence="3 4">KCTC32445</strain>
    </source>
</reference>
<dbReference type="Proteomes" id="UP000320160">
    <property type="component" value="Unassembled WGS sequence"/>
</dbReference>
<sequence length="87" mass="9641">MPESALRIDKLLFFLRIAKSRNLASGWAESGFIRVNGRRIEKGSATVGVNDVITMPRGDAVLTFRLITMPHRRGPAPEAKACYQILS</sequence>
<dbReference type="RefSeq" id="WP_143775030.1">
    <property type="nucleotide sequence ID" value="NZ_VKKU01000001.1"/>
</dbReference>